<keyword evidence="1" id="KW-0812">Transmembrane</keyword>
<keyword evidence="1" id="KW-1133">Transmembrane helix</keyword>
<comment type="caution">
    <text evidence="2">The sequence shown here is derived from an EMBL/GenBank/DDBJ whole genome shotgun (WGS) entry which is preliminary data.</text>
</comment>
<feature type="transmembrane region" description="Helical" evidence="1">
    <location>
        <begin position="48"/>
        <end position="69"/>
    </location>
</feature>
<gene>
    <name evidence="2" type="ORF">LLY24_15680</name>
</gene>
<accession>A0ABT2EGP5</accession>
<organism evidence="2 3">
    <name type="scientific">Halomonas dongshanensis</name>
    <dbReference type="NCBI Taxonomy" id="2890835"/>
    <lineage>
        <taxon>Bacteria</taxon>
        <taxon>Pseudomonadati</taxon>
        <taxon>Pseudomonadota</taxon>
        <taxon>Gammaproteobacteria</taxon>
        <taxon>Oceanospirillales</taxon>
        <taxon>Halomonadaceae</taxon>
        <taxon>Halomonas</taxon>
    </lineage>
</organism>
<sequence>MAIFTFEPIDPNAYRRKARMITFALLGQLVIFGLLFAMLLASAFGPGLWPNVFGVVLGLLATSALFAVLRERPWMREVRYVGQLKQSLSHISSYLPALRRGVEEDNRSALDVLAFFYAGLDQMAELNGRTRDANSERDAERRRIDAKREELGLPARVEHFDPQDLSAFTR</sequence>
<evidence type="ECO:0000256" key="1">
    <source>
        <dbReference type="SAM" id="Phobius"/>
    </source>
</evidence>
<protein>
    <submittedName>
        <fullName evidence="2">DUF3087 domain-containing protein</fullName>
    </submittedName>
</protein>
<keyword evidence="1" id="KW-0472">Membrane</keyword>
<reference evidence="2" key="1">
    <citation type="submission" date="2021-11" db="EMBL/GenBank/DDBJ databases">
        <title>Halomonas sp., isolated from a coastal aquaculture zone in Dongshan Bay.</title>
        <authorList>
            <person name="Lin W."/>
        </authorList>
    </citation>
    <scope>NUCLEOTIDE SEQUENCE</scope>
    <source>
        <strain evidence="2">Yzlin-01</strain>
    </source>
</reference>
<dbReference type="Proteomes" id="UP001165542">
    <property type="component" value="Unassembled WGS sequence"/>
</dbReference>
<dbReference type="InterPro" id="IPR021438">
    <property type="entry name" value="DUF3087"/>
</dbReference>
<dbReference type="EMBL" id="JAJISC010000008">
    <property type="protein sequence ID" value="MCS2610756.1"/>
    <property type="molecule type" value="Genomic_DNA"/>
</dbReference>
<proteinExistence type="predicted"/>
<feature type="transmembrane region" description="Helical" evidence="1">
    <location>
        <begin position="21"/>
        <end position="42"/>
    </location>
</feature>
<dbReference type="Pfam" id="PF11286">
    <property type="entry name" value="DUF3087"/>
    <property type="match status" value="1"/>
</dbReference>
<evidence type="ECO:0000313" key="3">
    <source>
        <dbReference type="Proteomes" id="UP001165542"/>
    </source>
</evidence>
<keyword evidence="3" id="KW-1185">Reference proteome</keyword>
<evidence type="ECO:0000313" key="2">
    <source>
        <dbReference type="EMBL" id="MCS2610756.1"/>
    </source>
</evidence>
<name>A0ABT2EGP5_9GAMM</name>
<dbReference type="RefSeq" id="WP_259037254.1">
    <property type="nucleotide sequence ID" value="NZ_JAJISC010000008.1"/>
</dbReference>